<evidence type="ECO:0000259" key="2">
    <source>
        <dbReference type="SMART" id="SM01321"/>
    </source>
</evidence>
<accession>A0AAJ2ZFC5</accession>
<dbReference type="PANTHER" id="PTHR33360:SF2">
    <property type="entry name" value="TRANSPOSASE FOR INSERTION SEQUENCE ELEMENT IS200"/>
    <property type="match status" value="1"/>
</dbReference>
<organism evidence="3 6">
    <name type="scientific">Micromonospora terminaliae</name>
    <dbReference type="NCBI Taxonomy" id="1914461"/>
    <lineage>
        <taxon>Bacteria</taxon>
        <taxon>Bacillati</taxon>
        <taxon>Actinomycetota</taxon>
        <taxon>Actinomycetes</taxon>
        <taxon>Micromonosporales</taxon>
        <taxon>Micromonosporaceae</taxon>
        <taxon>Micromonospora</taxon>
    </lineage>
</organism>
<feature type="compositionally biased region" description="Polar residues" evidence="1">
    <location>
        <begin position="146"/>
        <end position="156"/>
    </location>
</feature>
<dbReference type="EMBL" id="JAAHBZ010000003">
    <property type="protein sequence ID" value="NES27929.1"/>
    <property type="molecule type" value="Genomic_DNA"/>
</dbReference>
<reference evidence="4 5" key="1">
    <citation type="submission" date="2019-10" db="EMBL/GenBank/DDBJ databases">
        <title>Genome Sequence of Micromonospora terminaliae DSM 101760.</title>
        <authorList>
            <person name="Guo L."/>
        </authorList>
    </citation>
    <scope>NUCLEOTIDE SEQUENCE [LARGE SCALE GENOMIC DNA]</scope>
    <source>
        <strain evidence="4 5">DSM 101760</strain>
    </source>
</reference>
<evidence type="ECO:0000256" key="1">
    <source>
        <dbReference type="SAM" id="MobiDB-lite"/>
    </source>
</evidence>
<dbReference type="GO" id="GO:0004803">
    <property type="term" value="F:transposase activity"/>
    <property type="evidence" value="ECO:0007669"/>
    <property type="project" value="InterPro"/>
</dbReference>
<evidence type="ECO:0000313" key="4">
    <source>
        <dbReference type="EMBL" id="QGL47303.1"/>
    </source>
</evidence>
<reference evidence="3 6" key="2">
    <citation type="submission" date="2020-02" db="EMBL/GenBank/DDBJ databases">
        <title>WGS of Micromonospora spp. isolated from hot spring.</title>
        <authorList>
            <person name="Thawai C."/>
        </authorList>
    </citation>
    <scope>NUCLEOTIDE SEQUENCE [LARGE SCALE GENOMIC DNA]</scope>
    <source>
        <strain evidence="3 6">TMS7</strain>
    </source>
</reference>
<dbReference type="InterPro" id="IPR036515">
    <property type="entry name" value="Transposase_17_sf"/>
</dbReference>
<dbReference type="Proteomes" id="UP000477779">
    <property type="component" value="Unassembled WGS sequence"/>
</dbReference>
<evidence type="ECO:0000313" key="5">
    <source>
        <dbReference type="Proteomes" id="UP000402241"/>
    </source>
</evidence>
<dbReference type="NCBIfam" id="NF033573">
    <property type="entry name" value="transpos_IS200"/>
    <property type="match status" value="1"/>
</dbReference>
<gene>
    <name evidence="3" type="primary">tnpA</name>
    <name evidence="3" type="ORF">G3561_10220</name>
    <name evidence="4" type="ORF">GCE86_09820</name>
</gene>
<feature type="domain" description="Transposase IS200-like" evidence="2">
    <location>
        <begin position="14"/>
        <end position="134"/>
    </location>
</feature>
<dbReference type="RefSeq" id="WP_154226654.1">
    <property type="nucleotide sequence ID" value="NZ_CP045309.1"/>
</dbReference>
<sequence length="156" mass="17647">MAESQGIRTGRHCVFAMHVHLVFVTKFRHKVFADRHLTRMEAIMRDVCTDFEAELVEFNGENNHVHLLVNFPPKVAVARLVNSLKGVSSRRLRQEFPDLVHHYYRANKLWSGSYFAGSVGGAPLSVVKQYIEQQNRPGQGTARAQRPSQRGPSPPA</sequence>
<name>A0AAJ2ZFC5_9ACTN</name>
<dbReference type="AlphaFoldDB" id="A0AAJ2ZFC5"/>
<protein>
    <submittedName>
        <fullName evidence="3">IS200/IS605 family transposase</fullName>
    </submittedName>
</protein>
<dbReference type="EMBL" id="CP045309">
    <property type="protein sequence ID" value="QGL47303.1"/>
    <property type="molecule type" value="Genomic_DNA"/>
</dbReference>
<dbReference type="Gene3D" id="3.30.70.1290">
    <property type="entry name" value="Transposase IS200-like"/>
    <property type="match status" value="1"/>
</dbReference>
<dbReference type="Proteomes" id="UP000402241">
    <property type="component" value="Chromosome"/>
</dbReference>
<evidence type="ECO:0000313" key="3">
    <source>
        <dbReference type="EMBL" id="NES27929.1"/>
    </source>
</evidence>
<keyword evidence="5" id="KW-1185">Reference proteome</keyword>
<dbReference type="SUPFAM" id="SSF143422">
    <property type="entry name" value="Transposase IS200-like"/>
    <property type="match status" value="1"/>
</dbReference>
<dbReference type="GO" id="GO:0006313">
    <property type="term" value="P:DNA transposition"/>
    <property type="evidence" value="ECO:0007669"/>
    <property type="project" value="InterPro"/>
</dbReference>
<dbReference type="InterPro" id="IPR002686">
    <property type="entry name" value="Transposase_17"/>
</dbReference>
<dbReference type="SMART" id="SM01321">
    <property type="entry name" value="Y1_Tnp"/>
    <property type="match status" value="1"/>
</dbReference>
<proteinExistence type="predicted"/>
<dbReference type="GO" id="GO:0003677">
    <property type="term" value="F:DNA binding"/>
    <property type="evidence" value="ECO:0007669"/>
    <property type="project" value="InterPro"/>
</dbReference>
<dbReference type="Pfam" id="PF01797">
    <property type="entry name" value="Y1_Tnp"/>
    <property type="match status" value="1"/>
</dbReference>
<evidence type="ECO:0000313" key="6">
    <source>
        <dbReference type="Proteomes" id="UP000477779"/>
    </source>
</evidence>
<feature type="region of interest" description="Disordered" evidence="1">
    <location>
        <begin position="134"/>
        <end position="156"/>
    </location>
</feature>
<dbReference type="PANTHER" id="PTHR33360">
    <property type="entry name" value="TRANSPOSASE FOR INSERTION SEQUENCE ELEMENT IS200"/>
    <property type="match status" value="1"/>
</dbReference>